<dbReference type="AlphaFoldDB" id="A0A3N2RAD5"/>
<gene>
    <name evidence="2" type="ORF">EAT49_00565</name>
</gene>
<organism evidence="2 3">
    <name type="scientific">Histidinibacterium lentulum</name>
    <dbReference type="NCBI Taxonomy" id="2480588"/>
    <lineage>
        <taxon>Bacteria</taxon>
        <taxon>Pseudomonadati</taxon>
        <taxon>Pseudomonadota</taxon>
        <taxon>Alphaproteobacteria</taxon>
        <taxon>Rhodobacterales</taxon>
        <taxon>Paracoccaceae</taxon>
        <taxon>Histidinibacterium</taxon>
    </lineage>
</organism>
<evidence type="ECO:0000259" key="1">
    <source>
        <dbReference type="PROSITE" id="PS50405"/>
    </source>
</evidence>
<sequence length="116" mass="13022">MEFGTSTLMPPFIGLFYQRVRLRPEERSAARAEALERELSGVLSVMDEGLGRTGWLSGADFGLADIALGTPMYRLFDIAPGLAPGSARLHDWRARLAQRPAWQRWIATDYSDLRPE</sequence>
<evidence type="ECO:0000313" key="3">
    <source>
        <dbReference type="Proteomes" id="UP000268016"/>
    </source>
</evidence>
<name>A0A3N2RAD5_9RHOB</name>
<dbReference type="SUPFAM" id="SSF47616">
    <property type="entry name" value="GST C-terminal domain-like"/>
    <property type="match status" value="1"/>
</dbReference>
<reference evidence="2 3" key="1">
    <citation type="submission" date="2018-10" db="EMBL/GenBank/DDBJ databases">
        <title>Histidinibacterium lentulum gen. nov., sp. nov., a marine bacterium from the culture broth of Picochlorum sp. 122.</title>
        <authorList>
            <person name="Wang G."/>
        </authorList>
    </citation>
    <scope>NUCLEOTIDE SEQUENCE [LARGE SCALE GENOMIC DNA]</scope>
    <source>
        <strain evidence="2 3">B17</strain>
    </source>
</reference>
<dbReference type="PANTHER" id="PTHR44051:SF19">
    <property type="entry name" value="DISULFIDE-BOND OXIDOREDUCTASE YFCG"/>
    <property type="match status" value="1"/>
</dbReference>
<dbReference type="InterPro" id="IPR004046">
    <property type="entry name" value="GST_C"/>
</dbReference>
<dbReference type="InterPro" id="IPR036282">
    <property type="entry name" value="Glutathione-S-Trfase_C_sf"/>
</dbReference>
<dbReference type="Gene3D" id="1.20.1050.10">
    <property type="match status" value="1"/>
</dbReference>
<keyword evidence="3" id="KW-1185">Reference proteome</keyword>
<comment type="caution">
    <text evidence="2">The sequence shown here is derived from an EMBL/GenBank/DDBJ whole genome shotgun (WGS) entry which is preliminary data.</text>
</comment>
<dbReference type="Proteomes" id="UP000268016">
    <property type="component" value="Unassembled WGS sequence"/>
</dbReference>
<evidence type="ECO:0000313" key="2">
    <source>
        <dbReference type="EMBL" id="ROU04388.1"/>
    </source>
</evidence>
<feature type="domain" description="GST C-terminal" evidence="1">
    <location>
        <begin position="1"/>
        <end position="116"/>
    </location>
</feature>
<protein>
    <recommendedName>
        <fullName evidence="1">GST C-terminal domain-containing protein</fullName>
    </recommendedName>
</protein>
<dbReference type="PANTHER" id="PTHR44051">
    <property type="entry name" value="GLUTATHIONE S-TRANSFERASE-RELATED"/>
    <property type="match status" value="1"/>
</dbReference>
<dbReference type="PROSITE" id="PS50405">
    <property type="entry name" value="GST_CTER"/>
    <property type="match status" value="1"/>
</dbReference>
<dbReference type="Pfam" id="PF00043">
    <property type="entry name" value="GST_C"/>
    <property type="match status" value="1"/>
</dbReference>
<dbReference type="EMBL" id="RDRB01000001">
    <property type="protein sequence ID" value="ROU04388.1"/>
    <property type="molecule type" value="Genomic_DNA"/>
</dbReference>
<accession>A0A3N2RAD5</accession>
<proteinExistence type="predicted"/>
<dbReference type="InterPro" id="IPR010987">
    <property type="entry name" value="Glutathione-S-Trfase_C-like"/>
</dbReference>